<evidence type="ECO:0000259" key="3">
    <source>
        <dbReference type="PROSITE" id="PS51352"/>
    </source>
</evidence>
<dbReference type="PANTHER" id="PTHR46295">
    <property type="entry name" value="ENDOPLASMIC RETICULUM RESIDENT PROTEIN 44"/>
    <property type="match status" value="1"/>
</dbReference>
<feature type="domain" description="Thioredoxin" evidence="3">
    <location>
        <begin position="17"/>
        <end position="133"/>
    </location>
</feature>
<dbReference type="InterPro" id="IPR013766">
    <property type="entry name" value="Thioredoxin_domain"/>
</dbReference>
<feature type="chain" id="PRO_5044738669" evidence="2">
    <location>
        <begin position="27"/>
        <end position="439"/>
    </location>
</feature>
<dbReference type="PROSITE" id="PS51352">
    <property type="entry name" value="THIOREDOXIN_2"/>
    <property type="match status" value="1"/>
</dbReference>
<reference evidence="4" key="1">
    <citation type="journal article" date="2013" name="Genome Biol. Evol.">
        <title>Punctuated emergences of genetic and phenotypic innovations in eumetazoan, bilaterian, euteleostome, and hominidae ancestors.</title>
        <authorList>
            <person name="Wenger Y."/>
            <person name="Galliot B."/>
        </authorList>
    </citation>
    <scope>NUCLEOTIDE SEQUENCE</scope>
    <source>
        <tissue evidence="4">Whole animals</tissue>
    </source>
</reference>
<evidence type="ECO:0000313" key="4">
    <source>
        <dbReference type="EMBL" id="CDG67710.1"/>
    </source>
</evidence>
<dbReference type="Gene3D" id="3.40.30.10">
    <property type="entry name" value="Glutaredoxin"/>
    <property type="match status" value="3"/>
</dbReference>
<dbReference type="GO" id="GO:0005789">
    <property type="term" value="C:endoplasmic reticulum membrane"/>
    <property type="evidence" value="ECO:0007669"/>
    <property type="project" value="TreeGrafter"/>
</dbReference>
<dbReference type="EMBL" id="HAAD01001478">
    <property type="protein sequence ID" value="CDG67710.1"/>
    <property type="molecule type" value="mRNA"/>
</dbReference>
<dbReference type="GO" id="GO:0005793">
    <property type="term" value="C:endoplasmic reticulum-Golgi intermediate compartment"/>
    <property type="evidence" value="ECO:0007669"/>
    <property type="project" value="TreeGrafter"/>
</dbReference>
<sequence length="439" mass="50206">MEKRNLNLFLSLFIVVLQIDTILTDALQLTQDNYQDVLSKNKLVFINFYADWCMFSQQLAPIFHQTADIIHEEYPDVKFGRVDCENQQQIALENMISKYPTMKLFKNGKAMRKEYRGARSVDAFTTFIKQNLKASVVDVNNKNDLHINEKKNTIVAYLEGKNDAYQNFNKIADEMNEIADFIAVLGDASAQERHMGETIIFKPKKTSGESEAALTVALNNYEQLKQWVSDKANPLVREITFENGEELTEEGLPFLILFHKPDDIISIQRFKNAVARELLSERGRVNFLTADGTTFAHPLHHLGKSIHDLPLIAIDSFRHMYMFKRFDNIDVSGKLKQFINDLHSGKLHQDFHNPPPDTVVETPNEAVEVHQEVPKEATQEGGDIQTKYDPASQEKKTEGGSGSGQAPPPETVFNKLAPSENRYTLLHWRDYSGEWRDEL</sequence>
<accession>T2M715</accession>
<dbReference type="GO" id="GO:0006457">
    <property type="term" value="P:protein folding"/>
    <property type="evidence" value="ECO:0007669"/>
    <property type="project" value="TreeGrafter"/>
</dbReference>
<dbReference type="KEGG" id="hmg:100203097"/>
<proteinExistence type="evidence at transcript level"/>
<dbReference type="CDD" id="cd03072">
    <property type="entry name" value="PDI_b'_ERp44"/>
    <property type="match status" value="1"/>
</dbReference>
<evidence type="ECO:0000256" key="1">
    <source>
        <dbReference type="SAM" id="MobiDB-lite"/>
    </source>
</evidence>
<dbReference type="OMA" id="DWCRFSN"/>
<gene>
    <name evidence="4" type="primary">ERP44</name>
</gene>
<organism evidence="4">
    <name type="scientific">Hydra vulgaris</name>
    <name type="common">Hydra</name>
    <name type="synonym">Hydra attenuata</name>
    <dbReference type="NCBI Taxonomy" id="6087"/>
    <lineage>
        <taxon>Eukaryota</taxon>
        <taxon>Metazoa</taxon>
        <taxon>Cnidaria</taxon>
        <taxon>Hydrozoa</taxon>
        <taxon>Hydroidolina</taxon>
        <taxon>Anthoathecata</taxon>
        <taxon>Aplanulata</taxon>
        <taxon>Hydridae</taxon>
        <taxon>Hydra</taxon>
    </lineage>
</organism>
<dbReference type="AlphaFoldDB" id="T2M715"/>
<dbReference type="PANTHER" id="PTHR46295:SF1">
    <property type="entry name" value="ENDOPLASMIC RETICULUM RESIDENT PROTEIN 44"/>
    <property type="match status" value="1"/>
</dbReference>
<protein>
    <submittedName>
        <fullName evidence="4">Endoplasmic reticulum resident protein 44</fullName>
    </submittedName>
</protein>
<dbReference type="OrthoDB" id="294696at2759"/>
<dbReference type="InterPro" id="IPR041862">
    <property type="entry name" value="ERp44_PDI_b_2"/>
</dbReference>
<evidence type="ECO:0000256" key="2">
    <source>
        <dbReference type="SAM" id="SignalP"/>
    </source>
</evidence>
<name>T2M715_HYDVU</name>
<dbReference type="InterPro" id="IPR036249">
    <property type="entry name" value="Thioredoxin-like_sf"/>
</dbReference>
<dbReference type="Pfam" id="PF00085">
    <property type="entry name" value="Thioredoxin"/>
    <property type="match status" value="1"/>
</dbReference>
<feature type="region of interest" description="Disordered" evidence="1">
    <location>
        <begin position="373"/>
        <end position="418"/>
    </location>
</feature>
<dbReference type="GO" id="GO:0003756">
    <property type="term" value="F:protein disulfide isomerase activity"/>
    <property type="evidence" value="ECO:0007669"/>
    <property type="project" value="TreeGrafter"/>
</dbReference>
<dbReference type="SUPFAM" id="SSF52833">
    <property type="entry name" value="Thioredoxin-like"/>
    <property type="match status" value="3"/>
</dbReference>
<dbReference type="InterPro" id="IPR052643">
    <property type="entry name" value="ERP44"/>
</dbReference>
<feature type="signal peptide" evidence="2">
    <location>
        <begin position="1"/>
        <end position="26"/>
    </location>
</feature>
<keyword evidence="2" id="KW-0732">Signal</keyword>
<dbReference type="Pfam" id="PF13848">
    <property type="entry name" value="Thioredoxin_6"/>
    <property type="match status" value="1"/>
</dbReference>